<dbReference type="VEuPathDB" id="FungiDB:PLEOSDRAFT_1096427"/>
<dbReference type="AlphaFoldDB" id="A0A067NZ69"/>
<dbReference type="EMBL" id="KL198007">
    <property type="protein sequence ID" value="KDQ28911.1"/>
    <property type="molecule type" value="Genomic_DNA"/>
</dbReference>
<dbReference type="InterPro" id="IPR002347">
    <property type="entry name" value="SDR_fam"/>
</dbReference>
<dbReference type="InParanoid" id="A0A067NZ69"/>
<dbReference type="Proteomes" id="UP000027073">
    <property type="component" value="Unassembled WGS sequence"/>
</dbReference>
<dbReference type="OrthoDB" id="63935at2759"/>
<dbReference type="STRING" id="1137138.A0A067NZ69"/>
<organism evidence="1 2">
    <name type="scientific">Pleurotus ostreatus (strain PC15)</name>
    <name type="common">Oyster mushroom</name>
    <dbReference type="NCBI Taxonomy" id="1137138"/>
    <lineage>
        <taxon>Eukaryota</taxon>
        <taxon>Fungi</taxon>
        <taxon>Dikarya</taxon>
        <taxon>Basidiomycota</taxon>
        <taxon>Agaricomycotina</taxon>
        <taxon>Agaricomycetes</taxon>
        <taxon>Agaricomycetidae</taxon>
        <taxon>Agaricales</taxon>
        <taxon>Pleurotineae</taxon>
        <taxon>Pleurotaceae</taxon>
        <taxon>Pleurotus</taxon>
    </lineage>
</organism>
<evidence type="ECO:0000313" key="1">
    <source>
        <dbReference type="EMBL" id="KDQ28911.1"/>
    </source>
</evidence>
<gene>
    <name evidence="1" type="ORF">PLEOSDRAFT_1096427</name>
</gene>
<protein>
    <recommendedName>
        <fullName evidence="3">NAD(P)-binding domain-containing protein</fullName>
    </recommendedName>
</protein>
<accession>A0A067NZ69</accession>
<dbReference type="InterPro" id="IPR036291">
    <property type="entry name" value="NAD(P)-bd_dom_sf"/>
</dbReference>
<evidence type="ECO:0008006" key="3">
    <source>
        <dbReference type="Google" id="ProtNLM"/>
    </source>
</evidence>
<proteinExistence type="predicted"/>
<sequence>MSSNIIVIGGSRNIGYFSALRFLAQGSTVTFLLRTPSVFDKDTAIQEYVKSGKAYLVKGDCQIEADVQRVWDEAGSKGPVDLLLSTVGTYPNFTLTKGFVQNPVGLVTQSFFNVLCTFPINQSPQPKVITLSSIGLSRTSHDSLPLALKPLYGWMLAAPHKDKLGMEVLAAHAAGWSWDYKNDGEPGDDVMRGEPWGTAWRTRKGLPAEGTIKRMLVIRPALLTDGDCKADKAGRKGEPYRVSEKELGGYTVSRKDVAHFITEAVTEKWDQYEGKRVNIAY</sequence>
<dbReference type="Pfam" id="PF00106">
    <property type="entry name" value="adh_short"/>
    <property type="match status" value="1"/>
</dbReference>
<dbReference type="HOGENOM" id="CLU_066707_1_0_1"/>
<reference evidence="2" key="1">
    <citation type="journal article" date="2014" name="Proc. Natl. Acad. Sci. U.S.A.">
        <title>Extensive sampling of basidiomycete genomes demonstrates inadequacy of the white-rot/brown-rot paradigm for wood decay fungi.</title>
        <authorList>
            <person name="Riley R."/>
            <person name="Salamov A.A."/>
            <person name="Brown D.W."/>
            <person name="Nagy L.G."/>
            <person name="Floudas D."/>
            <person name="Held B.W."/>
            <person name="Levasseur A."/>
            <person name="Lombard V."/>
            <person name="Morin E."/>
            <person name="Otillar R."/>
            <person name="Lindquist E.A."/>
            <person name="Sun H."/>
            <person name="LaButti K.M."/>
            <person name="Schmutz J."/>
            <person name="Jabbour D."/>
            <person name="Luo H."/>
            <person name="Baker S.E."/>
            <person name="Pisabarro A.G."/>
            <person name="Walton J.D."/>
            <person name="Blanchette R.A."/>
            <person name="Henrissat B."/>
            <person name="Martin F."/>
            <person name="Cullen D."/>
            <person name="Hibbett D.S."/>
            <person name="Grigoriev I.V."/>
        </authorList>
    </citation>
    <scope>NUCLEOTIDE SEQUENCE [LARGE SCALE GENOMIC DNA]</scope>
    <source>
        <strain evidence="2">PC15</strain>
    </source>
</reference>
<evidence type="ECO:0000313" key="2">
    <source>
        <dbReference type="Proteomes" id="UP000027073"/>
    </source>
</evidence>
<name>A0A067NZ69_PLEO1</name>
<dbReference type="SUPFAM" id="SSF51735">
    <property type="entry name" value="NAD(P)-binding Rossmann-fold domains"/>
    <property type="match status" value="1"/>
</dbReference>
<dbReference type="Gene3D" id="3.40.50.720">
    <property type="entry name" value="NAD(P)-binding Rossmann-like Domain"/>
    <property type="match status" value="1"/>
</dbReference>